<evidence type="ECO:0000313" key="2">
    <source>
        <dbReference type="Proteomes" id="UP000222485"/>
    </source>
</evidence>
<organism evidence="1 2">
    <name type="scientific">Caulobacter phage Ccr32</name>
    <dbReference type="NCBI Taxonomy" id="1959738"/>
    <lineage>
        <taxon>Viruses</taxon>
        <taxon>Duplodnaviria</taxon>
        <taxon>Heunggongvirae</taxon>
        <taxon>Uroviricota</taxon>
        <taxon>Caudoviricetes</taxon>
        <taxon>Jeanschmidtviridae</taxon>
        <taxon>Shapirovirus</taxon>
        <taxon>Shapirovirus cbk</taxon>
    </lineage>
</organism>
<accession>A0A1V0EE53</accession>
<protein>
    <submittedName>
        <fullName evidence="1">Uncharacterized protein</fullName>
    </submittedName>
</protein>
<evidence type="ECO:0000313" key="1">
    <source>
        <dbReference type="EMBL" id="ARB15192.1"/>
    </source>
</evidence>
<proteinExistence type="predicted"/>
<dbReference type="Proteomes" id="UP000222485">
    <property type="component" value="Genome"/>
</dbReference>
<dbReference type="EMBL" id="KY555146">
    <property type="protein sequence ID" value="ARB15192.1"/>
    <property type="molecule type" value="Genomic_DNA"/>
</dbReference>
<name>A0A1V0EE53_9CAUD</name>
<reference evidence="2" key="1">
    <citation type="journal article" date="2017" name="Curr. Microbiol.">
        <title>Genomic Diversity of Type B3 Bacteriophages of Caulobacter crescentus.</title>
        <authorList>
            <person name="Ash K.T."/>
            <person name="Drake K.M."/>
            <person name="Gibbs W.S."/>
            <person name="Ely B."/>
        </authorList>
    </citation>
    <scope>NUCLEOTIDE SEQUENCE [LARGE SCALE GENOMIC DNA]</scope>
</reference>
<sequence length="149" mass="16897">MTTPLCLNPDGADFQAQAVLALVRFIIGDDFEPSWNAQKQVFEGEPQVARFDSPRCHGYVIWLVDHRAAAFGGEARQINITIYQHGVSDEIVINAWLGETNRWMVPTYHDMPGLDLMYKHVTFRCLDVKSAAYFVTDLMQEFWVQGTGA</sequence>
<gene>
    <name evidence="1" type="ORF">Ccr32_gp274</name>
</gene>